<comment type="subcellular location">
    <subcellularLocation>
        <location evidence="1 7">Cell membrane</location>
        <topology evidence="1 7">Multi-pass membrane protein</topology>
    </subcellularLocation>
</comment>
<evidence type="ECO:0000256" key="4">
    <source>
        <dbReference type="ARBA" id="ARBA00022692"/>
    </source>
</evidence>
<dbReference type="PANTHER" id="PTHR43744">
    <property type="entry name" value="ABC TRANSPORTER PERMEASE PROTEIN MG189-RELATED-RELATED"/>
    <property type="match status" value="1"/>
</dbReference>
<keyword evidence="5 7" id="KW-1133">Transmembrane helix</keyword>
<dbReference type="GO" id="GO:0005886">
    <property type="term" value="C:plasma membrane"/>
    <property type="evidence" value="ECO:0007669"/>
    <property type="project" value="UniProtKB-SubCell"/>
</dbReference>
<proteinExistence type="inferred from homology"/>
<name>A0A2V3U864_9HYPH</name>
<feature type="transmembrane region" description="Helical" evidence="7">
    <location>
        <begin position="176"/>
        <end position="197"/>
    </location>
</feature>
<gene>
    <name evidence="9" type="ORF">C7450_10445</name>
</gene>
<evidence type="ECO:0000256" key="5">
    <source>
        <dbReference type="ARBA" id="ARBA00022989"/>
    </source>
</evidence>
<keyword evidence="3" id="KW-1003">Cell membrane</keyword>
<feature type="domain" description="ABC transmembrane type-1" evidence="8">
    <location>
        <begin position="108"/>
        <end position="298"/>
    </location>
</feature>
<dbReference type="InterPro" id="IPR035906">
    <property type="entry name" value="MetI-like_sf"/>
</dbReference>
<comment type="similarity">
    <text evidence="7">Belongs to the binding-protein-dependent transport system permease family.</text>
</comment>
<evidence type="ECO:0000256" key="1">
    <source>
        <dbReference type="ARBA" id="ARBA00004651"/>
    </source>
</evidence>
<dbReference type="GO" id="GO:0055085">
    <property type="term" value="P:transmembrane transport"/>
    <property type="evidence" value="ECO:0007669"/>
    <property type="project" value="InterPro"/>
</dbReference>
<sequence length="312" mass="33996">MSVTRSGPAITADSRTVAPVPGRAARVMTRPPVVAAGQGLSAPAAIIRHAVLLITGVLILVPFVWMVSLSLKPPGEIFRASFSFFPQQWYAVQNYTRALTEAPLPQYMLNGFVVCAVILIVQILVCAPAAYALAKLEFKGRHLLFGLVLIGLLIPHQVLALPLFILGYQFGILNTYAALVFPFVVSPFGIFLFRQFFKAIPDDIVHAARLDGLSELAIVWRIMVPMALPAVIAFSIFSVVSHWNDLFWPLIAVRDENLMPPSLGIMAFKNEEAGNDYGPLMAASTLIVLPLAVAFIAAQRWFIEGLTTGAIK</sequence>
<evidence type="ECO:0000256" key="2">
    <source>
        <dbReference type="ARBA" id="ARBA00022448"/>
    </source>
</evidence>
<keyword evidence="2 7" id="KW-0813">Transport</keyword>
<dbReference type="InterPro" id="IPR000515">
    <property type="entry name" value="MetI-like"/>
</dbReference>
<keyword evidence="10" id="KW-1185">Reference proteome</keyword>
<dbReference type="AlphaFoldDB" id="A0A2V3U864"/>
<dbReference type="SUPFAM" id="SSF161098">
    <property type="entry name" value="MetI-like"/>
    <property type="match status" value="1"/>
</dbReference>
<feature type="transmembrane region" description="Helical" evidence="7">
    <location>
        <begin position="107"/>
        <end position="131"/>
    </location>
</feature>
<comment type="caution">
    <text evidence="9">The sequence shown here is derived from an EMBL/GenBank/DDBJ whole genome shotgun (WGS) entry which is preliminary data.</text>
</comment>
<feature type="transmembrane region" description="Helical" evidence="7">
    <location>
        <begin position="50"/>
        <end position="71"/>
    </location>
</feature>
<evidence type="ECO:0000256" key="6">
    <source>
        <dbReference type="ARBA" id="ARBA00023136"/>
    </source>
</evidence>
<keyword evidence="4 7" id="KW-0812">Transmembrane</keyword>
<feature type="transmembrane region" description="Helical" evidence="7">
    <location>
        <begin position="143"/>
        <end position="170"/>
    </location>
</feature>
<feature type="transmembrane region" description="Helical" evidence="7">
    <location>
        <begin position="277"/>
        <end position="298"/>
    </location>
</feature>
<evidence type="ECO:0000256" key="3">
    <source>
        <dbReference type="ARBA" id="ARBA00022475"/>
    </source>
</evidence>
<dbReference type="PANTHER" id="PTHR43744:SF12">
    <property type="entry name" value="ABC TRANSPORTER PERMEASE PROTEIN MG189-RELATED"/>
    <property type="match status" value="1"/>
</dbReference>
<dbReference type="PROSITE" id="PS50928">
    <property type="entry name" value="ABC_TM1"/>
    <property type="match status" value="1"/>
</dbReference>
<keyword evidence="6 7" id="KW-0472">Membrane</keyword>
<dbReference type="Proteomes" id="UP000248021">
    <property type="component" value="Unassembled WGS sequence"/>
</dbReference>
<dbReference type="Gene3D" id="1.10.3720.10">
    <property type="entry name" value="MetI-like"/>
    <property type="match status" value="1"/>
</dbReference>
<evidence type="ECO:0000256" key="7">
    <source>
        <dbReference type="RuleBase" id="RU363032"/>
    </source>
</evidence>
<evidence type="ECO:0000259" key="8">
    <source>
        <dbReference type="PROSITE" id="PS50928"/>
    </source>
</evidence>
<protein>
    <submittedName>
        <fullName evidence="9">Carbohydrate ABC transporter membrane protein 2 (CUT1 family)</fullName>
    </submittedName>
</protein>
<feature type="transmembrane region" description="Helical" evidence="7">
    <location>
        <begin position="218"/>
        <end position="240"/>
    </location>
</feature>
<dbReference type="CDD" id="cd06261">
    <property type="entry name" value="TM_PBP2"/>
    <property type="match status" value="1"/>
</dbReference>
<accession>A0A2V3U864</accession>
<reference evidence="9 10" key="1">
    <citation type="submission" date="2018-05" db="EMBL/GenBank/DDBJ databases">
        <title>Genomic Encyclopedia of Type Strains, Phase IV (KMG-IV): sequencing the most valuable type-strain genomes for metagenomic binning, comparative biology and taxonomic classification.</title>
        <authorList>
            <person name="Goeker M."/>
        </authorList>
    </citation>
    <scope>NUCLEOTIDE SEQUENCE [LARGE SCALE GENOMIC DNA]</scope>
    <source>
        <strain evidence="9 10">DSM 6462</strain>
    </source>
</reference>
<dbReference type="Pfam" id="PF00528">
    <property type="entry name" value="BPD_transp_1"/>
    <property type="match status" value="1"/>
</dbReference>
<evidence type="ECO:0000313" key="9">
    <source>
        <dbReference type="EMBL" id="PXW59995.1"/>
    </source>
</evidence>
<evidence type="ECO:0000313" key="10">
    <source>
        <dbReference type="Proteomes" id="UP000248021"/>
    </source>
</evidence>
<dbReference type="EMBL" id="QJJK01000004">
    <property type="protein sequence ID" value="PXW59995.1"/>
    <property type="molecule type" value="Genomic_DNA"/>
</dbReference>
<organism evidence="9 10">
    <name type="scientific">Chelatococcus asaccharovorans</name>
    <dbReference type="NCBI Taxonomy" id="28210"/>
    <lineage>
        <taxon>Bacteria</taxon>
        <taxon>Pseudomonadati</taxon>
        <taxon>Pseudomonadota</taxon>
        <taxon>Alphaproteobacteria</taxon>
        <taxon>Hyphomicrobiales</taxon>
        <taxon>Chelatococcaceae</taxon>
        <taxon>Chelatococcus</taxon>
    </lineage>
</organism>